<feature type="region of interest" description="Disordered" evidence="11">
    <location>
        <begin position="1"/>
        <end position="26"/>
    </location>
</feature>
<comment type="caution">
    <text evidence="13">The sequence shown here is derived from an EMBL/GenBank/DDBJ whole genome shotgun (WGS) entry which is preliminary data.</text>
</comment>
<organism evidence="13 14">
    <name type="scientific">Polychaeton citri CBS 116435</name>
    <dbReference type="NCBI Taxonomy" id="1314669"/>
    <lineage>
        <taxon>Eukaryota</taxon>
        <taxon>Fungi</taxon>
        <taxon>Dikarya</taxon>
        <taxon>Ascomycota</taxon>
        <taxon>Pezizomycotina</taxon>
        <taxon>Dothideomycetes</taxon>
        <taxon>Dothideomycetidae</taxon>
        <taxon>Capnodiales</taxon>
        <taxon>Capnodiaceae</taxon>
        <taxon>Polychaeton</taxon>
    </lineage>
</organism>
<evidence type="ECO:0000256" key="1">
    <source>
        <dbReference type="ARBA" id="ARBA00004141"/>
    </source>
</evidence>
<dbReference type="InterPro" id="IPR001594">
    <property type="entry name" value="Palmitoyltrfase_DHHC"/>
</dbReference>
<feature type="transmembrane region" description="Helical" evidence="10">
    <location>
        <begin position="189"/>
        <end position="212"/>
    </location>
</feature>
<keyword evidence="4 10" id="KW-1133">Transmembrane helix</keyword>
<evidence type="ECO:0000313" key="14">
    <source>
        <dbReference type="Proteomes" id="UP000799441"/>
    </source>
</evidence>
<feature type="compositionally biased region" description="Polar residues" evidence="11">
    <location>
        <begin position="1"/>
        <end position="20"/>
    </location>
</feature>
<dbReference type="Proteomes" id="UP000799441">
    <property type="component" value="Unassembled WGS sequence"/>
</dbReference>
<dbReference type="GO" id="GO:0016020">
    <property type="term" value="C:membrane"/>
    <property type="evidence" value="ECO:0007669"/>
    <property type="project" value="UniProtKB-SubCell"/>
</dbReference>
<accession>A0A9P4Q1N0</accession>
<evidence type="ECO:0000256" key="7">
    <source>
        <dbReference type="ARBA" id="ARBA00023288"/>
    </source>
</evidence>
<evidence type="ECO:0000256" key="3">
    <source>
        <dbReference type="ARBA" id="ARBA00022692"/>
    </source>
</evidence>
<feature type="region of interest" description="Disordered" evidence="11">
    <location>
        <begin position="114"/>
        <end position="136"/>
    </location>
</feature>
<dbReference type="Pfam" id="PF01529">
    <property type="entry name" value="DHHC"/>
    <property type="match status" value="1"/>
</dbReference>
<evidence type="ECO:0000256" key="5">
    <source>
        <dbReference type="ARBA" id="ARBA00023136"/>
    </source>
</evidence>
<name>A0A9P4Q1N0_9PEZI</name>
<keyword evidence="2 10" id="KW-0808">Transferase</keyword>
<evidence type="ECO:0000256" key="9">
    <source>
        <dbReference type="ARBA" id="ARBA00048048"/>
    </source>
</evidence>
<evidence type="ECO:0000256" key="6">
    <source>
        <dbReference type="ARBA" id="ARBA00023139"/>
    </source>
</evidence>
<evidence type="ECO:0000256" key="8">
    <source>
        <dbReference type="ARBA" id="ARBA00023315"/>
    </source>
</evidence>
<evidence type="ECO:0000256" key="10">
    <source>
        <dbReference type="RuleBase" id="RU079119"/>
    </source>
</evidence>
<dbReference type="EMBL" id="MU003830">
    <property type="protein sequence ID" value="KAF2718104.1"/>
    <property type="molecule type" value="Genomic_DNA"/>
</dbReference>
<comment type="similarity">
    <text evidence="10">Belongs to the DHHC palmitoyltransferase family.</text>
</comment>
<keyword evidence="5 10" id="KW-0472">Membrane</keyword>
<comment type="subcellular location">
    <subcellularLocation>
        <location evidence="1">Membrane</location>
        <topology evidence="1">Multi-pass membrane protein</topology>
    </subcellularLocation>
</comment>
<feature type="domain" description="Palmitoyltransferase DHHC" evidence="12">
    <location>
        <begin position="142"/>
        <end position="267"/>
    </location>
</feature>
<comment type="catalytic activity">
    <reaction evidence="9 10">
        <text>L-cysteinyl-[protein] + hexadecanoyl-CoA = S-hexadecanoyl-L-cysteinyl-[protein] + CoA</text>
        <dbReference type="Rhea" id="RHEA:36683"/>
        <dbReference type="Rhea" id="RHEA-COMP:10131"/>
        <dbReference type="Rhea" id="RHEA-COMP:11032"/>
        <dbReference type="ChEBI" id="CHEBI:29950"/>
        <dbReference type="ChEBI" id="CHEBI:57287"/>
        <dbReference type="ChEBI" id="CHEBI:57379"/>
        <dbReference type="ChEBI" id="CHEBI:74151"/>
        <dbReference type="EC" id="2.3.1.225"/>
    </reaction>
</comment>
<dbReference type="EC" id="2.3.1.225" evidence="10"/>
<feature type="compositionally biased region" description="Polar residues" evidence="11">
    <location>
        <begin position="475"/>
        <end position="488"/>
    </location>
</feature>
<dbReference type="InterPro" id="IPR039859">
    <property type="entry name" value="PFA4/ZDH16/20/ERF2-like"/>
</dbReference>
<dbReference type="PROSITE" id="PS50216">
    <property type="entry name" value="DHHC"/>
    <property type="match status" value="1"/>
</dbReference>
<dbReference type="PANTHER" id="PTHR12246">
    <property type="entry name" value="PALMITOYLTRANSFERASE ZDHHC16"/>
    <property type="match status" value="1"/>
</dbReference>
<comment type="domain">
    <text evidence="10">The DHHC domain is required for palmitoyltransferase activity.</text>
</comment>
<dbReference type="AlphaFoldDB" id="A0A9P4Q1N0"/>
<keyword evidence="14" id="KW-1185">Reference proteome</keyword>
<protein>
    <recommendedName>
        <fullName evidence="10">Palmitoyltransferase</fullName>
        <ecNumber evidence="10">2.3.1.225</ecNumber>
    </recommendedName>
</protein>
<evidence type="ECO:0000259" key="12">
    <source>
        <dbReference type="Pfam" id="PF01529"/>
    </source>
</evidence>
<feature type="transmembrane region" description="Helical" evidence="10">
    <location>
        <begin position="224"/>
        <end position="244"/>
    </location>
</feature>
<reference evidence="13" key="1">
    <citation type="journal article" date="2020" name="Stud. Mycol.">
        <title>101 Dothideomycetes genomes: a test case for predicting lifestyles and emergence of pathogens.</title>
        <authorList>
            <person name="Haridas S."/>
            <person name="Albert R."/>
            <person name="Binder M."/>
            <person name="Bloem J."/>
            <person name="Labutti K."/>
            <person name="Salamov A."/>
            <person name="Andreopoulos B."/>
            <person name="Baker S."/>
            <person name="Barry K."/>
            <person name="Bills G."/>
            <person name="Bluhm B."/>
            <person name="Cannon C."/>
            <person name="Castanera R."/>
            <person name="Culley D."/>
            <person name="Daum C."/>
            <person name="Ezra D."/>
            <person name="Gonzalez J."/>
            <person name="Henrissat B."/>
            <person name="Kuo A."/>
            <person name="Liang C."/>
            <person name="Lipzen A."/>
            <person name="Lutzoni F."/>
            <person name="Magnuson J."/>
            <person name="Mondo S."/>
            <person name="Nolan M."/>
            <person name="Ohm R."/>
            <person name="Pangilinan J."/>
            <person name="Park H.-J."/>
            <person name="Ramirez L."/>
            <person name="Alfaro M."/>
            <person name="Sun H."/>
            <person name="Tritt A."/>
            <person name="Yoshinaga Y."/>
            <person name="Zwiers L.-H."/>
            <person name="Turgeon B."/>
            <person name="Goodwin S."/>
            <person name="Spatafora J."/>
            <person name="Crous P."/>
            <person name="Grigoriev I."/>
        </authorList>
    </citation>
    <scope>NUCLEOTIDE SEQUENCE</scope>
    <source>
        <strain evidence="13">CBS 116435</strain>
    </source>
</reference>
<proteinExistence type="inferred from homology"/>
<dbReference type="OrthoDB" id="302728at2759"/>
<evidence type="ECO:0000256" key="2">
    <source>
        <dbReference type="ARBA" id="ARBA00022679"/>
    </source>
</evidence>
<sequence length="569" mass="63414">MAPSTSFDAMPSLASTSSPTRSPPFHRRRKSWARRIERCCFWVEINIAFLGTEATGGAGWWEYFEAALGLTLYALADVSYTIAVFTDPGSPLNGYNTGITGRRRVGGYEGVSQHGDEEESMPFQTPAPPAGMSTVTAKSDGKPRFCKKCRCLKPDRTHHCSTCRRCVLKMDHHCPWLATCVGLRNYKAFVLFLVYVSLFCWLCLGVSAPWVWTEIVEDKHVSQGFQIVNIIMLAVLGGIIGLVLSGFTGWHLYLVVTGQTTIESLEKTRYLSPLKQSLDGSNLAERHYLHDPGQQSGDATITDQLKEIHANALPGVLRPEEGESGTSTPLPQPPHSATGTQQDVQRSYASMEEARDRQRYEAYLDEVDSEKMPNAFDMGWKGNVFHLFGPSILLWPLPICNTTGDGWHWKVSEKWVEAKKSLGREREIRRKQEEVWDQRGPNIHRAFEPPAGRPARPQQTPDWRWTPGKGFINQIPGSTTNAITTESPGRSMPMQPLERPSGYSPPPHRHSSSSSSDVDEYNRAAPGLGQMGSTRDWNDIPEDFLAARQTNGHSGGDSRGRSRARRKGD</sequence>
<keyword evidence="7" id="KW-0449">Lipoprotein</keyword>
<feature type="region of interest" description="Disordered" evidence="11">
    <location>
        <begin position="317"/>
        <end position="352"/>
    </location>
</feature>
<dbReference type="GO" id="GO:0019706">
    <property type="term" value="F:protein-cysteine S-palmitoyltransferase activity"/>
    <property type="evidence" value="ECO:0007669"/>
    <property type="project" value="UniProtKB-EC"/>
</dbReference>
<keyword evidence="3 10" id="KW-0812">Transmembrane</keyword>
<evidence type="ECO:0000256" key="11">
    <source>
        <dbReference type="SAM" id="MobiDB-lite"/>
    </source>
</evidence>
<keyword evidence="6" id="KW-0564">Palmitate</keyword>
<feature type="region of interest" description="Disordered" evidence="11">
    <location>
        <begin position="441"/>
        <end position="569"/>
    </location>
</feature>
<evidence type="ECO:0000256" key="4">
    <source>
        <dbReference type="ARBA" id="ARBA00022989"/>
    </source>
</evidence>
<feature type="compositionally biased region" description="Polar residues" evidence="11">
    <location>
        <begin position="324"/>
        <end position="348"/>
    </location>
</feature>
<evidence type="ECO:0000313" key="13">
    <source>
        <dbReference type="EMBL" id="KAF2718104.1"/>
    </source>
</evidence>
<keyword evidence="8 10" id="KW-0012">Acyltransferase</keyword>
<gene>
    <name evidence="13" type="ORF">K431DRAFT_141256</name>
</gene>